<evidence type="ECO:0000256" key="2">
    <source>
        <dbReference type="ARBA" id="ARBA00004141"/>
    </source>
</evidence>
<keyword evidence="8 15" id="KW-0812">Transmembrane</keyword>
<evidence type="ECO:0000313" key="18">
    <source>
        <dbReference type="EMBL" id="OZI86346.1"/>
    </source>
</evidence>
<dbReference type="PROSITE" id="PS51257">
    <property type="entry name" value="PROKAR_LIPOPROTEIN"/>
    <property type="match status" value="1"/>
</dbReference>
<dbReference type="AlphaFoldDB" id="A0A261WJL9"/>
<comment type="function">
    <text evidence="15">Member of a two-component regulatory system.</text>
</comment>
<keyword evidence="4 15" id="KW-1003">Cell membrane</keyword>
<evidence type="ECO:0000256" key="9">
    <source>
        <dbReference type="ARBA" id="ARBA00022741"/>
    </source>
</evidence>
<evidence type="ECO:0000256" key="14">
    <source>
        <dbReference type="ARBA" id="ARBA00023136"/>
    </source>
</evidence>
<dbReference type="PROSITE" id="PS50109">
    <property type="entry name" value="HIS_KIN"/>
    <property type="match status" value="1"/>
</dbReference>
<dbReference type="GO" id="GO:0000155">
    <property type="term" value="F:phosphorelay sensor kinase activity"/>
    <property type="evidence" value="ECO:0007669"/>
    <property type="project" value="InterPro"/>
</dbReference>
<dbReference type="PANTHER" id="PTHR45436">
    <property type="entry name" value="SENSOR HISTIDINE KINASE YKOH"/>
    <property type="match status" value="1"/>
</dbReference>
<keyword evidence="10 15" id="KW-0418">Kinase</keyword>
<evidence type="ECO:0000256" key="15">
    <source>
        <dbReference type="RuleBase" id="RU364088"/>
    </source>
</evidence>
<name>A0A261WJL9_9PSED</name>
<dbReference type="InterPro" id="IPR006290">
    <property type="entry name" value="CztS_silS_copS"/>
</dbReference>
<dbReference type="Pfam" id="PF00512">
    <property type="entry name" value="HisKA"/>
    <property type="match status" value="1"/>
</dbReference>
<accession>A0A261WJL9</accession>
<dbReference type="SMART" id="SM00388">
    <property type="entry name" value="HisKA"/>
    <property type="match status" value="1"/>
</dbReference>
<feature type="transmembrane region" description="Helical" evidence="15">
    <location>
        <begin position="12"/>
        <end position="33"/>
    </location>
</feature>
<evidence type="ECO:0000259" key="16">
    <source>
        <dbReference type="PROSITE" id="PS50109"/>
    </source>
</evidence>
<feature type="domain" description="HAMP" evidence="17">
    <location>
        <begin position="188"/>
        <end position="241"/>
    </location>
</feature>
<dbReference type="InterPro" id="IPR003661">
    <property type="entry name" value="HisK_dim/P_dom"/>
</dbReference>
<dbReference type="FunFam" id="3.30.565.10:FF:000006">
    <property type="entry name" value="Sensor histidine kinase WalK"/>
    <property type="match status" value="1"/>
</dbReference>
<evidence type="ECO:0000256" key="12">
    <source>
        <dbReference type="ARBA" id="ARBA00022989"/>
    </source>
</evidence>
<dbReference type="InterPro" id="IPR036890">
    <property type="entry name" value="HATPase_C_sf"/>
</dbReference>
<dbReference type="InterPro" id="IPR050428">
    <property type="entry name" value="TCS_sensor_his_kinase"/>
</dbReference>
<dbReference type="Pfam" id="PF00672">
    <property type="entry name" value="HAMP"/>
    <property type="match status" value="1"/>
</dbReference>
<evidence type="ECO:0000256" key="11">
    <source>
        <dbReference type="ARBA" id="ARBA00022840"/>
    </source>
</evidence>
<organism evidence="18 19">
    <name type="scientific">Pseudomonas avellanae</name>
    <dbReference type="NCBI Taxonomy" id="46257"/>
    <lineage>
        <taxon>Bacteria</taxon>
        <taxon>Pseudomonadati</taxon>
        <taxon>Pseudomonadota</taxon>
        <taxon>Gammaproteobacteria</taxon>
        <taxon>Pseudomonadales</taxon>
        <taxon>Pseudomonadaceae</taxon>
        <taxon>Pseudomonas</taxon>
    </lineage>
</organism>
<dbReference type="CDD" id="cd06225">
    <property type="entry name" value="HAMP"/>
    <property type="match status" value="1"/>
</dbReference>
<comment type="subcellular location">
    <subcellularLocation>
        <location evidence="3 15">Cell inner membrane</location>
    </subcellularLocation>
    <subcellularLocation>
        <location evidence="2">Membrane</location>
        <topology evidence="2">Multi-pass membrane protein</topology>
    </subcellularLocation>
</comment>
<evidence type="ECO:0000256" key="6">
    <source>
        <dbReference type="ARBA" id="ARBA00022553"/>
    </source>
</evidence>
<dbReference type="InterPro" id="IPR004358">
    <property type="entry name" value="Sig_transdc_His_kin-like_C"/>
</dbReference>
<evidence type="ECO:0000256" key="4">
    <source>
        <dbReference type="ARBA" id="ARBA00022475"/>
    </source>
</evidence>
<dbReference type="PROSITE" id="PS50885">
    <property type="entry name" value="HAMP"/>
    <property type="match status" value="1"/>
</dbReference>
<dbReference type="PRINTS" id="PR00344">
    <property type="entry name" value="BCTRLSENSOR"/>
</dbReference>
<dbReference type="EMBL" id="NKQU01000558">
    <property type="protein sequence ID" value="OZI86346.1"/>
    <property type="molecule type" value="Genomic_DNA"/>
</dbReference>
<feature type="domain" description="Histidine kinase" evidence="16">
    <location>
        <begin position="249"/>
        <end position="463"/>
    </location>
</feature>
<evidence type="ECO:0000313" key="19">
    <source>
        <dbReference type="Proteomes" id="UP000217163"/>
    </source>
</evidence>
<dbReference type="InterPro" id="IPR003660">
    <property type="entry name" value="HAMP_dom"/>
</dbReference>
<evidence type="ECO:0000256" key="3">
    <source>
        <dbReference type="ARBA" id="ARBA00004533"/>
    </source>
</evidence>
<comment type="catalytic activity">
    <reaction evidence="1 15">
        <text>ATP + protein L-histidine = ADP + protein N-phospho-L-histidine.</text>
        <dbReference type="EC" id="2.7.13.3"/>
    </reaction>
</comment>
<dbReference type="Gene3D" id="1.10.287.130">
    <property type="match status" value="1"/>
</dbReference>
<keyword evidence="7 15" id="KW-0808">Transferase</keyword>
<dbReference type="Gene3D" id="3.30.565.10">
    <property type="entry name" value="Histidine kinase-like ATPase, C-terminal domain"/>
    <property type="match status" value="1"/>
</dbReference>
<keyword evidence="11 15" id="KW-0067">ATP-binding</keyword>
<dbReference type="EC" id="2.7.13.3" evidence="15"/>
<comment type="caution">
    <text evidence="18">The sequence shown here is derived from an EMBL/GenBank/DDBJ whole genome shotgun (WGS) entry which is preliminary data.</text>
</comment>
<dbReference type="InterPro" id="IPR005467">
    <property type="entry name" value="His_kinase_dom"/>
</dbReference>
<evidence type="ECO:0000256" key="13">
    <source>
        <dbReference type="ARBA" id="ARBA00023012"/>
    </source>
</evidence>
<dbReference type="CDD" id="cd00082">
    <property type="entry name" value="HisKA"/>
    <property type="match status" value="1"/>
</dbReference>
<dbReference type="PANTHER" id="PTHR45436:SF15">
    <property type="entry name" value="SENSOR HISTIDINE KINASE CUSS"/>
    <property type="match status" value="1"/>
</dbReference>
<keyword evidence="5 15" id="KW-0997">Cell inner membrane</keyword>
<keyword evidence="12 15" id="KW-1133">Transmembrane helix</keyword>
<dbReference type="InterPro" id="IPR036097">
    <property type="entry name" value="HisK_dim/P_sf"/>
</dbReference>
<protein>
    <recommendedName>
        <fullName evidence="15">Sensor protein</fullName>
        <ecNumber evidence="15">2.7.13.3</ecNumber>
    </recommendedName>
</protein>
<keyword evidence="9 15" id="KW-0547">Nucleotide-binding</keyword>
<dbReference type="NCBIfam" id="TIGR01386">
    <property type="entry name" value="cztS_silS_copS"/>
    <property type="match status" value="1"/>
</dbReference>
<proteinExistence type="predicted"/>
<feature type="transmembrane region" description="Helical" evidence="15">
    <location>
        <begin position="168"/>
        <end position="187"/>
    </location>
</feature>
<dbReference type="Gene3D" id="6.10.340.10">
    <property type="match status" value="1"/>
</dbReference>
<dbReference type="GO" id="GO:0005524">
    <property type="term" value="F:ATP binding"/>
    <property type="evidence" value="ECO:0007669"/>
    <property type="project" value="UniProtKB-KW"/>
</dbReference>
<dbReference type="SMART" id="SM00304">
    <property type="entry name" value="HAMP"/>
    <property type="match status" value="1"/>
</dbReference>
<sequence>MTPTRLSTRLGLTVTALIACLVLVMEMLAYMAISRQLDVRAEDSLNEKFAQIEHSMSEGFLAIEDIVQYPHTLRDQIVGHDSYSLTVLDSSKPRQQLMMVGNEEGRNLPIPEDDHIPQGFQELQSVHGHKILMGYREIRLKTGQDILVRLSMDRESDSTLLHAYLKSTFFILPLILLLVGFGVWWVVRRALRPLRAFRKVTALISARDLSHRMKMKGLPDELRDLAHAVNFMLHRLDGDVQQLAQFSDDLAHELRSPMNNLMGKAQVTLSRPRPSEEYKQALESCTEELERMSRMISQMLFLASVSQPAAPLPLEVIDLGEEAEKVAELFSSSAEDRDITLQVHGAAKVSGDKLMIQRAISNLLSNAIRHGLAGSVITITLDTHEDEVWLAVRNTGDGIDADHLPRLFDRFYRVHVSRARQQGGTGLGLAIVRSIMSLHEGQVTVQSEPGQFTTFKLIFPRMV</sequence>
<dbReference type="SUPFAM" id="SSF158472">
    <property type="entry name" value="HAMP domain-like"/>
    <property type="match status" value="1"/>
</dbReference>
<dbReference type="Pfam" id="PF02518">
    <property type="entry name" value="HATPase_c"/>
    <property type="match status" value="1"/>
</dbReference>
<evidence type="ECO:0000256" key="1">
    <source>
        <dbReference type="ARBA" id="ARBA00000085"/>
    </source>
</evidence>
<dbReference type="Proteomes" id="UP000217163">
    <property type="component" value="Unassembled WGS sequence"/>
</dbReference>
<dbReference type="SMR" id="A0A261WJL9"/>
<evidence type="ECO:0000256" key="8">
    <source>
        <dbReference type="ARBA" id="ARBA00022692"/>
    </source>
</evidence>
<dbReference type="SUPFAM" id="SSF55874">
    <property type="entry name" value="ATPase domain of HSP90 chaperone/DNA topoisomerase II/histidine kinase"/>
    <property type="match status" value="1"/>
</dbReference>
<dbReference type="SUPFAM" id="SSF47384">
    <property type="entry name" value="Homodimeric domain of signal transducing histidine kinase"/>
    <property type="match status" value="1"/>
</dbReference>
<keyword evidence="6" id="KW-0597">Phosphoprotein</keyword>
<evidence type="ECO:0000256" key="7">
    <source>
        <dbReference type="ARBA" id="ARBA00022679"/>
    </source>
</evidence>
<dbReference type="GO" id="GO:0005886">
    <property type="term" value="C:plasma membrane"/>
    <property type="evidence" value="ECO:0007669"/>
    <property type="project" value="UniProtKB-SubCell"/>
</dbReference>
<evidence type="ECO:0000256" key="5">
    <source>
        <dbReference type="ARBA" id="ARBA00022519"/>
    </source>
</evidence>
<reference evidence="19" key="1">
    <citation type="journal article" date="2016" name="Sci. Rep.">
        <title>Genome analysis of the kiwifruit canker pathogen Pseudomonas syringae pv. actinidiae biovar 5.</title>
        <authorList>
            <person name="Fujikawa T."/>
            <person name="Sawada H."/>
        </authorList>
    </citation>
    <scope>NUCLEOTIDE SEQUENCE [LARGE SCALE GENOMIC DNA]</scope>
    <source>
        <strain evidence="19">MAFF 212061</strain>
    </source>
</reference>
<gene>
    <name evidence="18" type="ORF">CFN58_11850</name>
</gene>
<dbReference type="SMART" id="SM00387">
    <property type="entry name" value="HATPase_c"/>
    <property type="match status" value="1"/>
</dbReference>
<keyword evidence="14 15" id="KW-0472">Membrane</keyword>
<keyword evidence="13 15" id="KW-0902">Two-component regulatory system</keyword>
<dbReference type="InterPro" id="IPR003594">
    <property type="entry name" value="HATPase_dom"/>
</dbReference>
<evidence type="ECO:0000259" key="17">
    <source>
        <dbReference type="PROSITE" id="PS50885"/>
    </source>
</evidence>
<evidence type="ECO:0000256" key="10">
    <source>
        <dbReference type="ARBA" id="ARBA00022777"/>
    </source>
</evidence>